<name>A0A1G4JPH0_9SACH</name>
<dbReference type="InterPro" id="IPR018609">
    <property type="entry name" value="Bud13"/>
</dbReference>
<dbReference type="Pfam" id="PF09736">
    <property type="entry name" value="Bud13"/>
    <property type="match status" value="1"/>
</dbReference>
<feature type="compositionally biased region" description="Polar residues" evidence="4">
    <location>
        <begin position="1"/>
        <end position="14"/>
    </location>
</feature>
<feature type="compositionally biased region" description="Polar residues" evidence="4">
    <location>
        <begin position="87"/>
        <end position="98"/>
    </location>
</feature>
<feature type="compositionally biased region" description="Basic residues" evidence="4">
    <location>
        <begin position="15"/>
        <end position="25"/>
    </location>
</feature>
<sequence length="278" mass="31687">MSINDYLSKTYGSNNHKKSKRKKAVSQKSPSLEIVDSFPSTDTASITSQQTLRNEFVSRSEPGSSSIKKKGLWKNLSTNEVSVRTAQTMTKKGSSSPKKQVGIQSAEDVRRHTEVKELEAKNLIGKNPQNEETVYRDSQGRKIHNYHEHMSHKIQEEEQRRKQWDQELRDLNMGEIQKSGILDSLGNIKKMDLSDTKSEDPLNAFDPIASQSAANACPKSPLGRKLYSKISPENRFGIQPGWRWDGVDRSNGFERKWFAKQNELNEKTIQSFTLQEDE</sequence>
<dbReference type="AlphaFoldDB" id="A0A1G4JPH0"/>
<feature type="region of interest" description="Disordered" evidence="4">
    <location>
        <begin position="87"/>
        <end position="110"/>
    </location>
</feature>
<dbReference type="GO" id="GO:0070274">
    <property type="term" value="C:RES complex"/>
    <property type="evidence" value="ECO:0007669"/>
    <property type="project" value="TreeGrafter"/>
</dbReference>
<reference evidence="6" key="1">
    <citation type="submission" date="2016-03" db="EMBL/GenBank/DDBJ databases">
        <authorList>
            <person name="Devillers Hugo."/>
        </authorList>
    </citation>
    <scope>NUCLEOTIDE SEQUENCE [LARGE SCALE GENOMIC DNA]</scope>
</reference>
<gene>
    <name evidence="5" type="ORF">LAME_0F00826G</name>
</gene>
<dbReference type="PANTHER" id="PTHR31809">
    <property type="entry name" value="BUD13 HOMOLOG"/>
    <property type="match status" value="1"/>
</dbReference>
<evidence type="ECO:0000256" key="3">
    <source>
        <dbReference type="SAM" id="Coils"/>
    </source>
</evidence>
<evidence type="ECO:0000313" key="5">
    <source>
        <dbReference type="EMBL" id="SCU92634.1"/>
    </source>
</evidence>
<feature type="coiled-coil region" evidence="3">
    <location>
        <begin position="147"/>
        <end position="174"/>
    </location>
</feature>
<dbReference type="EMBL" id="LT598477">
    <property type="protein sequence ID" value="SCU92634.1"/>
    <property type="molecule type" value="Genomic_DNA"/>
</dbReference>
<evidence type="ECO:0000256" key="1">
    <source>
        <dbReference type="ARBA" id="ARBA00011069"/>
    </source>
</evidence>
<accession>A0A1G4JPH0</accession>
<dbReference type="InterPro" id="IPR051112">
    <property type="entry name" value="CWC26_splicing_factor"/>
</dbReference>
<keyword evidence="3" id="KW-0175">Coiled coil</keyword>
<organism evidence="5 6">
    <name type="scientific">Lachancea meyersii CBS 8951</name>
    <dbReference type="NCBI Taxonomy" id="1266667"/>
    <lineage>
        <taxon>Eukaryota</taxon>
        <taxon>Fungi</taxon>
        <taxon>Dikarya</taxon>
        <taxon>Ascomycota</taxon>
        <taxon>Saccharomycotina</taxon>
        <taxon>Saccharomycetes</taxon>
        <taxon>Saccharomycetales</taxon>
        <taxon>Saccharomycetaceae</taxon>
        <taxon>Lachancea</taxon>
    </lineage>
</organism>
<feature type="compositionally biased region" description="Polar residues" evidence="4">
    <location>
        <begin position="38"/>
        <end position="53"/>
    </location>
</feature>
<keyword evidence="6" id="KW-1185">Reference proteome</keyword>
<dbReference type="GO" id="GO:0005684">
    <property type="term" value="C:U2-type spliceosomal complex"/>
    <property type="evidence" value="ECO:0007669"/>
    <property type="project" value="TreeGrafter"/>
</dbReference>
<comment type="similarity">
    <text evidence="1">Belongs to the CWC26 family.</text>
</comment>
<dbReference type="GO" id="GO:0000398">
    <property type="term" value="P:mRNA splicing, via spliceosome"/>
    <property type="evidence" value="ECO:0007669"/>
    <property type="project" value="TreeGrafter"/>
</dbReference>
<evidence type="ECO:0000256" key="2">
    <source>
        <dbReference type="ARBA" id="ARBA00020644"/>
    </source>
</evidence>
<dbReference type="OrthoDB" id="6022at2759"/>
<proteinExistence type="inferred from homology"/>
<feature type="region of interest" description="Disordered" evidence="4">
    <location>
        <begin position="1"/>
        <end position="72"/>
    </location>
</feature>
<evidence type="ECO:0000313" key="6">
    <source>
        <dbReference type="Proteomes" id="UP000191144"/>
    </source>
</evidence>
<dbReference type="PANTHER" id="PTHR31809:SF0">
    <property type="entry name" value="BUD13 HOMOLOG"/>
    <property type="match status" value="1"/>
</dbReference>
<evidence type="ECO:0000256" key="4">
    <source>
        <dbReference type="SAM" id="MobiDB-lite"/>
    </source>
</evidence>
<dbReference type="Proteomes" id="UP000191144">
    <property type="component" value="Chromosome F"/>
</dbReference>
<protein>
    <recommendedName>
        <fullName evidence="2">Pre-mRNA-splicing factor CWC26</fullName>
    </recommendedName>
</protein>
<dbReference type="GO" id="GO:0003723">
    <property type="term" value="F:RNA binding"/>
    <property type="evidence" value="ECO:0007669"/>
    <property type="project" value="TreeGrafter"/>
</dbReference>